<keyword evidence="3" id="KW-1185">Reference proteome</keyword>
<accession>A0ABN2VUE1</accession>
<protein>
    <recommendedName>
        <fullName evidence="4">Translation initiation factor IF-2 N-terminal domain-containing protein</fullName>
    </recommendedName>
</protein>
<organism evidence="2 3">
    <name type="scientific">Aeromicrobium halocynthiae</name>
    <dbReference type="NCBI Taxonomy" id="560557"/>
    <lineage>
        <taxon>Bacteria</taxon>
        <taxon>Bacillati</taxon>
        <taxon>Actinomycetota</taxon>
        <taxon>Actinomycetes</taxon>
        <taxon>Propionibacteriales</taxon>
        <taxon>Nocardioidaceae</taxon>
        <taxon>Aeromicrobium</taxon>
    </lineage>
</organism>
<feature type="compositionally biased region" description="Low complexity" evidence="1">
    <location>
        <begin position="60"/>
        <end position="69"/>
    </location>
</feature>
<evidence type="ECO:0000313" key="2">
    <source>
        <dbReference type="EMBL" id="GAA2071974.1"/>
    </source>
</evidence>
<proteinExistence type="predicted"/>
<comment type="caution">
    <text evidence="2">The sequence shown here is derived from an EMBL/GenBank/DDBJ whole genome shotgun (WGS) entry which is preliminary data.</text>
</comment>
<dbReference type="EMBL" id="BAAAPY010000001">
    <property type="protein sequence ID" value="GAA2071974.1"/>
    <property type="molecule type" value="Genomic_DNA"/>
</dbReference>
<sequence>MKNERIRVVDLAKELHVSPRLLVQTAHKLNINVLRGTALLHSGQVHQLRQYYKNMRATHAPHSTPSIASPPSPRRRHDELRPSMCVCCEYMFMRRPEGESRELCKDCRAHFKRDGEPQWQTVVRLEDHVKKSREMVNSYREAANSASKERDLAYEKRNKWMAALVEIVVAHGPDEEGPGCSCGSTEFPCLTRRHLAQVNRGIFNRCEELEGMNEDEFNKVLYGIDYSHFTDWDDGVA</sequence>
<feature type="region of interest" description="Disordered" evidence="1">
    <location>
        <begin position="58"/>
        <end position="77"/>
    </location>
</feature>
<dbReference type="Proteomes" id="UP001501480">
    <property type="component" value="Unassembled WGS sequence"/>
</dbReference>
<evidence type="ECO:0000313" key="3">
    <source>
        <dbReference type="Proteomes" id="UP001501480"/>
    </source>
</evidence>
<reference evidence="2 3" key="1">
    <citation type="journal article" date="2019" name="Int. J. Syst. Evol. Microbiol.">
        <title>The Global Catalogue of Microorganisms (GCM) 10K type strain sequencing project: providing services to taxonomists for standard genome sequencing and annotation.</title>
        <authorList>
            <consortium name="The Broad Institute Genomics Platform"/>
            <consortium name="The Broad Institute Genome Sequencing Center for Infectious Disease"/>
            <person name="Wu L."/>
            <person name="Ma J."/>
        </authorList>
    </citation>
    <scope>NUCLEOTIDE SEQUENCE [LARGE SCALE GENOMIC DNA]</scope>
    <source>
        <strain evidence="2 3">JCM 15749</strain>
    </source>
</reference>
<name>A0ABN2VUE1_9ACTN</name>
<evidence type="ECO:0000256" key="1">
    <source>
        <dbReference type="SAM" id="MobiDB-lite"/>
    </source>
</evidence>
<dbReference type="RefSeq" id="WP_344324487.1">
    <property type="nucleotide sequence ID" value="NZ_BAAAPY010000001.1"/>
</dbReference>
<gene>
    <name evidence="2" type="ORF">GCM10009821_07470</name>
</gene>
<evidence type="ECO:0008006" key="4">
    <source>
        <dbReference type="Google" id="ProtNLM"/>
    </source>
</evidence>